<sequence>MVINMAIQAKPLTNTEVEAAKAPNKDLSLYGGGLLLFVKSSGVKTWRLRYYHPTTKKQTTLTPGHYPTLSLVEARKGFAPDVIEAALVHVGYTPNP</sequence>
<dbReference type="InterPro" id="IPR050808">
    <property type="entry name" value="Phage_Integrase"/>
</dbReference>
<evidence type="ECO:0000313" key="4">
    <source>
        <dbReference type="EMBL" id="AWK14096.1"/>
    </source>
</evidence>
<evidence type="ECO:0000313" key="5">
    <source>
        <dbReference type="Proteomes" id="UP000261875"/>
    </source>
</evidence>
<dbReference type="InterPro" id="IPR038488">
    <property type="entry name" value="Integrase_DNA-bd_sf"/>
</dbReference>
<keyword evidence="5" id="KW-1185">Reference proteome</keyword>
<name>A0A2U8I4L1_9GAMM</name>
<reference evidence="4 5" key="1">
    <citation type="submission" date="2017-05" db="EMBL/GenBank/DDBJ databases">
        <title>Genome sequence of Candidatus Fukatsuia symbiotica and Candidatus Hamiltonella defensa from Acyrthosiphon pisum strain 5D.</title>
        <authorList>
            <person name="Patel V.A."/>
            <person name="Chevignon G."/>
            <person name="Russell J.A."/>
            <person name="Oliver K.M."/>
        </authorList>
    </citation>
    <scope>NUCLEOTIDE SEQUENCE [LARGE SCALE GENOMIC DNA]</scope>
    <source>
        <strain evidence="4 5">5D</strain>
    </source>
</reference>
<dbReference type="KEGG" id="fsm:CCS41_05760"/>
<dbReference type="PANTHER" id="PTHR30629:SF6">
    <property type="entry name" value="PROPHAGE INTEGRASE INTA-RELATED"/>
    <property type="match status" value="1"/>
</dbReference>
<feature type="domain" description="Integrase DNA-binding" evidence="3">
    <location>
        <begin position="12"/>
        <end position="76"/>
    </location>
</feature>
<gene>
    <name evidence="4" type="ORF">CCS41_05760</name>
</gene>
<dbReference type="OrthoDB" id="9795573at2"/>
<evidence type="ECO:0000256" key="1">
    <source>
        <dbReference type="ARBA" id="ARBA00008857"/>
    </source>
</evidence>
<evidence type="ECO:0000256" key="2">
    <source>
        <dbReference type="ARBA" id="ARBA00022908"/>
    </source>
</evidence>
<dbReference type="Proteomes" id="UP000261875">
    <property type="component" value="Chromosome"/>
</dbReference>
<comment type="similarity">
    <text evidence="1">Belongs to the 'phage' integrase family.</text>
</comment>
<dbReference type="InterPro" id="IPR025166">
    <property type="entry name" value="Integrase_DNA_bind_dom"/>
</dbReference>
<organism evidence="4 5">
    <name type="scientific">Candidatus Fukatsuia symbiotica</name>
    <dbReference type="NCBI Taxonomy" id="1878942"/>
    <lineage>
        <taxon>Bacteria</taxon>
        <taxon>Pseudomonadati</taxon>
        <taxon>Pseudomonadota</taxon>
        <taxon>Gammaproteobacteria</taxon>
        <taxon>Enterobacterales</taxon>
        <taxon>Yersiniaceae</taxon>
        <taxon>Candidatus Fukatsuia</taxon>
    </lineage>
</organism>
<dbReference type="PANTHER" id="PTHR30629">
    <property type="entry name" value="PROPHAGE INTEGRASE"/>
    <property type="match status" value="1"/>
</dbReference>
<evidence type="ECO:0000259" key="3">
    <source>
        <dbReference type="Pfam" id="PF13356"/>
    </source>
</evidence>
<dbReference type="EMBL" id="CP021659">
    <property type="protein sequence ID" value="AWK14096.1"/>
    <property type="molecule type" value="Genomic_DNA"/>
</dbReference>
<keyword evidence="2" id="KW-0229">DNA integration</keyword>
<accession>A0A2U8I4L1</accession>
<dbReference type="Gene3D" id="3.30.160.390">
    <property type="entry name" value="Integrase, DNA-binding domain"/>
    <property type="match status" value="1"/>
</dbReference>
<proteinExistence type="inferred from homology"/>
<dbReference type="Pfam" id="PF13356">
    <property type="entry name" value="Arm-DNA-bind_3"/>
    <property type="match status" value="1"/>
</dbReference>
<dbReference type="GO" id="GO:0015074">
    <property type="term" value="P:DNA integration"/>
    <property type="evidence" value="ECO:0007669"/>
    <property type="project" value="UniProtKB-KW"/>
</dbReference>
<protein>
    <recommendedName>
        <fullName evidence="3">Integrase DNA-binding domain-containing protein</fullName>
    </recommendedName>
</protein>
<dbReference type="AlphaFoldDB" id="A0A2U8I4L1"/>